<sequence length="209" mass="23857">MAGLPLKKWWALQLALVEIRLSKSAPLVFARLLYHHNTKTNLCYPSEARLAEALGCTTRSIRTSLRSLEKFGYIRISRGSGRNGTNQYFMSMPTGRKAYEEAEKRCRSYRKKSSTKQMKEHLKEKQKIPTDVVNRKNRNPSGSRSERTLAQNSELLQTKLVQALGGGAKAWEKVFSISDETRREYELQFHEEKMTLGQAVTEMAANVAE</sequence>
<protein>
    <submittedName>
        <fullName evidence="2">Helix-turn-helix domain-containing protein</fullName>
    </submittedName>
</protein>
<reference evidence="3" key="1">
    <citation type="submission" date="2016-11" db="EMBL/GenBank/DDBJ databases">
        <authorList>
            <person name="Varghese N."/>
            <person name="Submissions S."/>
        </authorList>
    </citation>
    <scope>NUCLEOTIDE SEQUENCE [LARGE SCALE GENOMIC DNA]</scope>
    <source>
        <strain evidence="3">DSM 100564</strain>
    </source>
</reference>
<evidence type="ECO:0000313" key="2">
    <source>
        <dbReference type="EMBL" id="SHK65250.1"/>
    </source>
</evidence>
<dbReference type="Pfam" id="PF13730">
    <property type="entry name" value="HTH_36"/>
    <property type="match status" value="1"/>
</dbReference>
<dbReference type="EMBL" id="FQZQ01000055">
    <property type="protein sequence ID" value="SHK65250.1"/>
    <property type="molecule type" value="Genomic_DNA"/>
</dbReference>
<proteinExistence type="predicted"/>
<dbReference type="SUPFAM" id="SSF46785">
    <property type="entry name" value="Winged helix' DNA-binding domain"/>
    <property type="match status" value="1"/>
</dbReference>
<dbReference type="Gene3D" id="1.10.10.10">
    <property type="entry name" value="Winged helix-like DNA-binding domain superfamily/Winged helix DNA-binding domain"/>
    <property type="match status" value="1"/>
</dbReference>
<dbReference type="STRING" id="1470563.SAMN05444000_1554"/>
<dbReference type="OrthoDB" id="8076130at2"/>
<dbReference type="InterPro" id="IPR036388">
    <property type="entry name" value="WH-like_DNA-bd_sf"/>
</dbReference>
<name>A0A1M6U7W1_9RHOB</name>
<feature type="compositionally biased region" description="Polar residues" evidence="1">
    <location>
        <begin position="139"/>
        <end position="151"/>
    </location>
</feature>
<evidence type="ECO:0000256" key="1">
    <source>
        <dbReference type="SAM" id="MobiDB-lite"/>
    </source>
</evidence>
<accession>A0A1M6U7W1</accession>
<dbReference type="AlphaFoldDB" id="A0A1M6U7W1"/>
<dbReference type="Proteomes" id="UP000183982">
    <property type="component" value="Unassembled WGS sequence"/>
</dbReference>
<feature type="compositionally biased region" description="Basic and acidic residues" evidence="1">
    <location>
        <begin position="117"/>
        <end position="128"/>
    </location>
</feature>
<organism evidence="2 3">
    <name type="scientific">Shimia gijangensis</name>
    <dbReference type="NCBI Taxonomy" id="1470563"/>
    <lineage>
        <taxon>Bacteria</taxon>
        <taxon>Pseudomonadati</taxon>
        <taxon>Pseudomonadota</taxon>
        <taxon>Alphaproteobacteria</taxon>
        <taxon>Rhodobacterales</taxon>
        <taxon>Roseobacteraceae</taxon>
    </lineage>
</organism>
<gene>
    <name evidence="2" type="ORF">SAMN05444000_1554</name>
</gene>
<keyword evidence="3" id="KW-1185">Reference proteome</keyword>
<feature type="region of interest" description="Disordered" evidence="1">
    <location>
        <begin position="110"/>
        <end position="151"/>
    </location>
</feature>
<evidence type="ECO:0000313" key="3">
    <source>
        <dbReference type="Proteomes" id="UP000183982"/>
    </source>
</evidence>
<dbReference type="InterPro" id="IPR036390">
    <property type="entry name" value="WH_DNA-bd_sf"/>
</dbReference>